<keyword evidence="2" id="KW-0812">Transmembrane</keyword>
<dbReference type="EMBL" id="MNCJ02000321">
    <property type="protein sequence ID" value="KAF5801503.1"/>
    <property type="molecule type" value="Genomic_DNA"/>
</dbReference>
<name>A0A9K3NJ68_HELAN</name>
<feature type="transmembrane region" description="Helical" evidence="2">
    <location>
        <begin position="141"/>
        <end position="166"/>
    </location>
</feature>
<organism evidence="3 4">
    <name type="scientific">Helianthus annuus</name>
    <name type="common">Common sunflower</name>
    <dbReference type="NCBI Taxonomy" id="4232"/>
    <lineage>
        <taxon>Eukaryota</taxon>
        <taxon>Viridiplantae</taxon>
        <taxon>Streptophyta</taxon>
        <taxon>Embryophyta</taxon>
        <taxon>Tracheophyta</taxon>
        <taxon>Spermatophyta</taxon>
        <taxon>Magnoliopsida</taxon>
        <taxon>eudicotyledons</taxon>
        <taxon>Gunneridae</taxon>
        <taxon>Pentapetalae</taxon>
        <taxon>asterids</taxon>
        <taxon>campanulids</taxon>
        <taxon>Asterales</taxon>
        <taxon>Asteraceae</taxon>
        <taxon>Asteroideae</taxon>
        <taxon>Heliantheae alliance</taxon>
        <taxon>Heliantheae</taxon>
        <taxon>Helianthus</taxon>
    </lineage>
</organism>
<feature type="compositionally biased region" description="Low complexity" evidence="1">
    <location>
        <begin position="12"/>
        <end position="24"/>
    </location>
</feature>
<dbReference type="Gramene" id="mRNA:HanXRQr2_Chr06g0248831">
    <property type="protein sequence ID" value="CDS:HanXRQr2_Chr06g0248831.1"/>
    <property type="gene ID" value="HanXRQr2_Chr06g0248831"/>
</dbReference>
<proteinExistence type="predicted"/>
<evidence type="ECO:0000256" key="1">
    <source>
        <dbReference type="SAM" id="MobiDB-lite"/>
    </source>
</evidence>
<evidence type="ECO:0000313" key="3">
    <source>
        <dbReference type="EMBL" id="KAF5801503.1"/>
    </source>
</evidence>
<reference evidence="3" key="1">
    <citation type="journal article" date="2017" name="Nature">
        <title>The sunflower genome provides insights into oil metabolism, flowering and Asterid evolution.</title>
        <authorList>
            <person name="Badouin H."/>
            <person name="Gouzy J."/>
            <person name="Grassa C.J."/>
            <person name="Murat F."/>
            <person name="Staton S.E."/>
            <person name="Cottret L."/>
            <person name="Lelandais-Briere C."/>
            <person name="Owens G.L."/>
            <person name="Carrere S."/>
            <person name="Mayjonade B."/>
            <person name="Legrand L."/>
            <person name="Gill N."/>
            <person name="Kane N.C."/>
            <person name="Bowers J.E."/>
            <person name="Hubner S."/>
            <person name="Bellec A."/>
            <person name="Berard A."/>
            <person name="Berges H."/>
            <person name="Blanchet N."/>
            <person name="Boniface M.C."/>
            <person name="Brunel D."/>
            <person name="Catrice O."/>
            <person name="Chaidir N."/>
            <person name="Claudel C."/>
            <person name="Donnadieu C."/>
            <person name="Faraut T."/>
            <person name="Fievet G."/>
            <person name="Helmstetter N."/>
            <person name="King M."/>
            <person name="Knapp S.J."/>
            <person name="Lai Z."/>
            <person name="Le Paslier M.C."/>
            <person name="Lippi Y."/>
            <person name="Lorenzon L."/>
            <person name="Mandel J.R."/>
            <person name="Marage G."/>
            <person name="Marchand G."/>
            <person name="Marquand E."/>
            <person name="Bret-Mestries E."/>
            <person name="Morien E."/>
            <person name="Nambeesan S."/>
            <person name="Nguyen T."/>
            <person name="Pegot-Espagnet P."/>
            <person name="Pouilly N."/>
            <person name="Raftis F."/>
            <person name="Sallet E."/>
            <person name="Schiex T."/>
            <person name="Thomas J."/>
            <person name="Vandecasteele C."/>
            <person name="Vares D."/>
            <person name="Vear F."/>
            <person name="Vautrin S."/>
            <person name="Crespi M."/>
            <person name="Mangin B."/>
            <person name="Burke J.M."/>
            <person name="Salse J."/>
            <person name="Munos S."/>
            <person name="Vincourt P."/>
            <person name="Rieseberg L.H."/>
            <person name="Langlade N.B."/>
        </authorList>
    </citation>
    <scope>NUCLEOTIDE SEQUENCE</scope>
    <source>
        <tissue evidence="3">Leaves</tissue>
    </source>
</reference>
<accession>A0A9K3NJ68</accession>
<protein>
    <submittedName>
        <fullName evidence="3">Uncharacterized protein</fullName>
    </submittedName>
</protein>
<feature type="region of interest" description="Disordered" evidence="1">
    <location>
        <begin position="1"/>
        <end position="36"/>
    </location>
</feature>
<gene>
    <name evidence="3" type="ORF">HanXRQr2_Chr06g0248831</name>
</gene>
<dbReference type="Proteomes" id="UP000215914">
    <property type="component" value="Unassembled WGS sequence"/>
</dbReference>
<feature type="compositionally biased region" description="Basic and acidic residues" evidence="1">
    <location>
        <begin position="25"/>
        <end position="36"/>
    </location>
</feature>
<keyword evidence="4" id="KW-1185">Reference proteome</keyword>
<comment type="caution">
    <text evidence="3">The sequence shown here is derived from an EMBL/GenBank/DDBJ whole genome shotgun (WGS) entry which is preliminary data.</text>
</comment>
<dbReference type="AlphaFoldDB" id="A0A9K3NJ68"/>
<evidence type="ECO:0000256" key="2">
    <source>
        <dbReference type="SAM" id="Phobius"/>
    </source>
</evidence>
<keyword evidence="2" id="KW-1133">Transmembrane helix</keyword>
<keyword evidence="2" id="KW-0472">Membrane</keyword>
<evidence type="ECO:0000313" key="4">
    <source>
        <dbReference type="Proteomes" id="UP000215914"/>
    </source>
</evidence>
<sequence>MWTEKLKKVGSTCTTTGQPQTPTDKTPEKEANKENVDLSQLSQWTPSLVQKIYKTVDKITTPTTQLAIVEQPVIVVTPISQTSQEEYEYSIRRGQLIHELVLGKRKVRPQRQTELTNALRSPYVKRAVEIRAKLHNAEVSVISYMFSAWGSMWHVIKLSFIIPMFLQNMLRHNV</sequence>
<reference evidence="3" key="2">
    <citation type="submission" date="2020-06" db="EMBL/GenBank/DDBJ databases">
        <title>Helianthus annuus Genome sequencing and assembly Release 2.</title>
        <authorList>
            <person name="Gouzy J."/>
            <person name="Langlade N."/>
            <person name="Munos S."/>
        </authorList>
    </citation>
    <scope>NUCLEOTIDE SEQUENCE</scope>
    <source>
        <tissue evidence="3">Leaves</tissue>
    </source>
</reference>